<evidence type="ECO:0000313" key="1">
    <source>
        <dbReference type="EMBL" id="CAI9711208.1"/>
    </source>
</evidence>
<organism evidence="1 2">
    <name type="scientific">Rangifer tarandus platyrhynchus</name>
    <name type="common">Svalbard reindeer</name>
    <dbReference type="NCBI Taxonomy" id="3082113"/>
    <lineage>
        <taxon>Eukaryota</taxon>
        <taxon>Metazoa</taxon>
        <taxon>Chordata</taxon>
        <taxon>Craniata</taxon>
        <taxon>Vertebrata</taxon>
        <taxon>Euteleostomi</taxon>
        <taxon>Mammalia</taxon>
        <taxon>Eutheria</taxon>
        <taxon>Laurasiatheria</taxon>
        <taxon>Artiodactyla</taxon>
        <taxon>Ruminantia</taxon>
        <taxon>Pecora</taxon>
        <taxon>Cervidae</taxon>
        <taxon>Odocoileinae</taxon>
        <taxon>Rangifer</taxon>
    </lineage>
</organism>
<gene>
    <name evidence="1" type="ORF">MRATA1EN3_LOCUS22421</name>
</gene>
<proteinExistence type="predicted"/>
<name>A0ACB0FEF4_RANTA</name>
<dbReference type="Proteomes" id="UP001162501">
    <property type="component" value="Chromosome 6"/>
</dbReference>
<accession>A0ACB0FEF4</accession>
<protein>
    <submittedName>
        <fullName evidence="1">Uncharacterized protein</fullName>
    </submittedName>
</protein>
<evidence type="ECO:0000313" key="2">
    <source>
        <dbReference type="Proteomes" id="UP001162501"/>
    </source>
</evidence>
<dbReference type="EMBL" id="OX596090">
    <property type="protein sequence ID" value="CAI9711208.1"/>
    <property type="molecule type" value="Genomic_DNA"/>
</dbReference>
<sequence>MQPGGPWPLAGGCLGWTQTFPGLPSAGHAGKREAAAGANPGLLLELGTVAPETSWKRGALRAGPTGGLGLLGSPGGPSSESGPLGPKRDAGRAPLRLELRGEKPCPPQLRGPLASGSRLCIRPMRPPLCAAASLRLSSDGVWGPPAPPSYRAGLPQGTQQGRVPPGLPPGPPSNARLAGIGFPCRTSARPLLCSETGSTPGEYRWGGVSVLKALLAQQGVDAQDQSRAVQEGGPPGECRQTSLAEMGPVPGPVRSAQWPGGACPRLGQGPTWKAAPGLAGRGPQRRLHLDLLNRGQAHLTGSGQCRIGRASRCPAQLALPGPVGLDVSGGPVAKHLPVAEIQLG</sequence>
<reference evidence="1" key="1">
    <citation type="submission" date="2023-05" db="EMBL/GenBank/DDBJ databases">
        <authorList>
            <consortium name="ELIXIR-Norway"/>
        </authorList>
    </citation>
    <scope>NUCLEOTIDE SEQUENCE</scope>
</reference>